<protein>
    <submittedName>
        <fullName evidence="7">LysR family transcriptional regulator</fullName>
    </submittedName>
</protein>
<dbReference type="Pfam" id="PF03466">
    <property type="entry name" value="LysR_substrate"/>
    <property type="match status" value="1"/>
</dbReference>
<evidence type="ECO:0000256" key="2">
    <source>
        <dbReference type="ARBA" id="ARBA00023015"/>
    </source>
</evidence>
<evidence type="ECO:0000256" key="3">
    <source>
        <dbReference type="ARBA" id="ARBA00023125"/>
    </source>
</evidence>
<evidence type="ECO:0000256" key="1">
    <source>
        <dbReference type="ARBA" id="ARBA00009437"/>
    </source>
</evidence>
<keyword evidence="4" id="KW-0804">Transcription</keyword>
<feature type="region of interest" description="Disordered" evidence="5">
    <location>
        <begin position="397"/>
        <end position="427"/>
    </location>
</feature>
<sequence length="427" mass="46473">MPYSGRQFADIPCFLGDPCRHASDYTANELPGFIQGRVNTFSLETRPLMKNITIRQLKTFESVARNLSFSRAAEDLHLTQPAVSMQIKQMEDQAGVSLFSHAGRRISLTEAGQLLLRHSRVILADLKAAEQSLATLRIGGGEQMRVGLITSGSYFFPHLIGAFMQGETGFELNMTVRSRDQLIALLRNDGIDLAILVHAPEDTAIVADAFAPNPFVLVASPVHPLAGAHDIPSERIAGECLLVREAGTDTRSAADDAFRGQPFAPRFMEIGCAEAIKQSVMAGMGIGCLPVQTVQSELRAGLLAILDVQGFPLRRCWRVVHRADRHLPPAALRFRQFLLAEGGARLAHFTGIDKLHTGMDRQRQPLAAPSARPMVAGSAGLEVALRTRALLRDDGLPDQHRVQDHDHAGGEAGGNQQPAARHESTHH</sequence>
<dbReference type="Pfam" id="PF00126">
    <property type="entry name" value="HTH_1"/>
    <property type="match status" value="1"/>
</dbReference>
<dbReference type="InterPro" id="IPR000847">
    <property type="entry name" value="LysR_HTH_N"/>
</dbReference>
<evidence type="ECO:0000313" key="8">
    <source>
        <dbReference type="Proteomes" id="UP001056386"/>
    </source>
</evidence>
<feature type="domain" description="HTH lysR-type" evidence="6">
    <location>
        <begin position="52"/>
        <end position="109"/>
    </location>
</feature>
<dbReference type="PANTHER" id="PTHR30126">
    <property type="entry name" value="HTH-TYPE TRANSCRIPTIONAL REGULATOR"/>
    <property type="match status" value="1"/>
</dbReference>
<keyword evidence="2" id="KW-0805">Transcription regulation</keyword>
<dbReference type="SUPFAM" id="SSF53850">
    <property type="entry name" value="Periplasmic binding protein-like II"/>
    <property type="match status" value="1"/>
</dbReference>
<reference evidence="7" key="1">
    <citation type="submission" date="2022-06" db="EMBL/GenBank/DDBJ databases">
        <title>Draft genome sequence of Burkholderia glumae strain GR20004 isolated from rice panicle showing bacterial panicle blight.</title>
        <authorList>
            <person name="Choi S.Y."/>
            <person name="Lee Y.H."/>
        </authorList>
    </citation>
    <scope>NUCLEOTIDE SEQUENCE</scope>
    <source>
        <strain evidence="7">GR20004</strain>
    </source>
</reference>
<accession>A0ABY5BIF5</accession>
<evidence type="ECO:0000256" key="4">
    <source>
        <dbReference type="ARBA" id="ARBA00023163"/>
    </source>
</evidence>
<evidence type="ECO:0000256" key="5">
    <source>
        <dbReference type="SAM" id="MobiDB-lite"/>
    </source>
</evidence>
<proteinExistence type="inferred from homology"/>
<dbReference type="InterPro" id="IPR036390">
    <property type="entry name" value="WH_DNA-bd_sf"/>
</dbReference>
<dbReference type="Gene3D" id="1.10.10.10">
    <property type="entry name" value="Winged helix-like DNA-binding domain superfamily/Winged helix DNA-binding domain"/>
    <property type="match status" value="1"/>
</dbReference>
<dbReference type="PROSITE" id="PS50931">
    <property type="entry name" value="HTH_LYSR"/>
    <property type="match status" value="1"/>
</dbReference>
<dbReference type="RefSeq" id="WP_159372596.1">
    <property type="nucleotide sequence ID" value="NZ_CP021074.1"/>
</dbReference>
<comment type="similarity">
    <text evidence="1">Belongs to the LysR transcriptional regulatory family.</text>
</comment>
<dbReference type="EMBL" id="CP099587">
    <property type="protein sequence ID" value="USS46833.1"/>
    <property type="molecule type" value="Genomic_DNA"/>
</dbReference>
<organism evidence="7 8">
    <name type="scientific">Burkholderia glumae</name>
    <name type="common">Pseudomonas glumae</name>
    <dbReference type="NCBI Taxonomy" id="337"/>
    <lineage>
        <taxon>Bacteria</taxon>
        <taxon>Pseudomonadati</taxon>
        <taxon>Pseudomonadota</taxon>
        <taxon>Betaproteobacteria</taxon>
        <taxon>Burkholderiales</taxon>
        <taxon>Burkholderiaceae</taxon>
        <taxon>Burkholderia</taxon>
    </lineage>
</organism>
<keyword evidence="3" id="KW-0238">DNA-binding</keyword>
<dbReference type="Gene3D" id="3.40.190.10">
    <property type="entry name" value="Periplasmic binding protein-like II"/>
    <property type="match status" value="2"/>
</dbReference>
<name>A0ABY5BIF5_BURGL</name>
<dbReference type="PRINTS" id="PR00039">
    <property type="entry name" value="HTHLYSR"/>
</dbReference>
<dbReference type="InterPro" id="IPR005119">
    <property type="entry name" value="LysR_subst-bd"/>
</dbReference>
<dbReference type="Proteomes" id="UP001056386">
    <property type="component" value="Chromosome 1"/>
</dbReference>
<evidence type="ECO:0000259" key="6">
    <source>
        <dbReference type="PROSITE" id="PS50931"/>
    </source>
</evidence>
<dbReference type="SUPFAM" id="SSF46785">
    <property type="entry name" value="Winged helix' DNA-binding domain"/>
    <property type="match status" value="1"/>
</dbReference>
<feature type="compositionally biased region" description="Basic and acidic residues" evidence="5">
    <location>
        <begin position="397"/>
        <end position="409"/>
    </location>
</feature>
<evidence type="ECO:0000313" key="7">
    <source>
        <dbReference type="EMBL" id="USS46833.1"/>
    </source>
</evidence>
<dbReference type="PANTHER" id="PTHR30126:SF5">
    <property type="entry name" value="HTH-TYPE TRANSCRIPTIONAL ACTIVATOR CMPR"/>
    <property type="match status" value="1"/>
</dbReference>
<gene>
    <name evidence="7" type="ORF">NFI99_18235</name>
</gene>
<keyword evidence="8" id="KW-1185">Reference proteome</keyword>
<dbReference type="InterPro" id="IPR036388">
    <property type="entry name" value="WH-like_DNA-bd_sf"/>
</dbReference>